<proteinExistence type="predicted"/>
<dbReference type="eggNOG" id="COG1925">
    <property type="taxonomic scope" value="Bacteria"/>
</dbReference>
<dbReference type="Pfam" id="PF18143">
    <property type="entry name" value="HAD_SAK_2"/>
    <property type="match status" value="1"/>
</dbReference>
<dbReference type="AlphaFoldDB" id="A0A1H6SCZ5"/>
<dbReference type="RefSeq" id="WP_074731707.1">
    <property type="nucleotide sequence ID" value="NZ_CACVPP010000011.1"/>
</dbReference>
<organism evidence="1 2">
    <name type="scientific">Sharpea azabuensis</name>
    <dbReference type="NCBI Taxonomy" id="322505"/>
    <lineage>
        <taxon>Bacteria</taxon>
        <taxon>Bacillati</taxon>
        <taxon>Bacillota</taxon>
        <taxon>Erysipelotrichia</taxon>
        <taxon>Erysipelotrichales</taxon>
        <taxon>Coprobacillaceae</taxon>
        <taxon>Sharpea</taxon>
    </lineage>
</organism>
<keyword evidence="2" id="KW-1185">Reference proteome</keyword>
<dbReference type="OrthoDB" id="5519656at2"/>
<sequence length="143" mass="16564">MYIFLDIDGVLNTYNEHPSNKRRIHSANLIMLKKLIDQTQAKIILISNWKFVPTALKECKLALESCHLHLDGMTKDDMVHRGQGIIDYLHSHKVQHYVILDDDDFSDYNNELSKHLVLVDARYGLRPIDIQKAMKILIDEVPA</sequence>
<gene>
    <name evidence="1" type="ORF">SAMN04487834_10155</name>
</gene>
<evidence type="ECO:0000313" key="1">
    <source>
        <dbReference type="EMBL" id="SEI65791.1"/>
    </source>
</evidence>
<reference evidence="2" key="1">
    <citation type="submission" date="2016-10" db="EMBL/GenBank/DDBJ databases">
        <authorList>
            <person name="Varghese N."/>
        </authorList>
    </citation>
    <scope>NUCLEOTIDE SEQUENCE [LARGE SCALE GENOMIC DNA]</scope>
    <source>
        <strain evidence="2">DSM 20406</strain>
    </source>
</reference>
<protein>
    <submittedName>
        <fullName evidence="1">Uncharacterized protein</fullName>
    </submittedName>
</protein>
<evidence type="ECO:0000313" key="2">
    <source>
        <dbReference type="Proteomes" id="UP000183028"/>
    </source>
</evidence>
<accession>A0A1H6SCZ5</accession>
<dbReference type="Proteomes" id="UP000183028">
    <property type="component" value="Unassembled WGS sequence"/>
</dbReference>
<name>A0A1H6SCZ5_9FIRM</name>
<dbReference type="EMBL" id="FNYK01000015">
    <property type="protein sequence ID" value="SEI65791.1"/>
    <property type="molecule type" value="Genomic_DNA"/>
</dbReference>